<sequence>MRHIRPIWFGILLVALVYAVAVRFAELQQIFALFQRAEFAWVVVAVILQVGTYIASASTYRDILRTLDFHVRHGVMVRLYLAMTFLTHMLPVGGFSGSVYFTKALKRLGLPEGQGVAAALISIITGYLAFFILLIGGVFYLSFTHPGQYVRLTEVIAVLSIIIVFFIVVDRLVVYREKVTHFFEYMLKAVNAKKRRFLLFDRFSTFMDDLGEGRAMFLRSKRKFIAPTLYQLGVLLLDALTIFVIFLAFGERAMFAAIIVSYVLARFFGAISFLPGGLGSFEVAQIVTMKALGIPLATATVVTLFFRLFSFWLPTPIGLYFYRKLEHNDVIYKDVVAGL</sequence>
<protein>
    <recommendedName>
        <fullName evidence="9">Flippase-like domain-containing protein</fullName>
    </recommendedName>
</protein>
<feature type="transmembrane region" description="Helical" evidence="6">
    <location>
        <begin position="291"/>
        <end position="313"/>
    </location>
</feature>
<proteinExistence type="predicted"/>
<dbReference type="PANTHER" id="PTHR39087">
    <property type="entry name" value="UPF0104 MEMBRANE PROTEIN MJ1595"/>
    <property type="match status" value="1"/>
</dbReference>
<comment type="subcellular location">
    <subcellularLocation>
        <location evidence="1">Cell membrane</location>
        <topology evidence="1">Multi-pass membrane protein</topology>
    </subcellularLocation>
</comment>
<feature type="transmembrane region" description="Helical" evidence="6">
    <location>
        <begin position="224"/>
        <end position="249"/>
    </location>
</feature>
<dbReference type="AlphaFoldDB" id="A0A1F7UT91"/>
<evidence type="ECO:0000256" key="6">
    <source>
        <dbReference type="SAM" id="Phobius"/>
    </source>
</evidence>
<evidence type="ECO:0000256" key="1">
    <source>
        <dbReference type="ARBA" id="ARBA00004651"/>
    </source>
</evidence>
<reference evidence="7 8" key="1">
    <citation type="journal article" date="2016" name="Nat. Commun.">
        <title>Thousands of microbial genomes shed light on interconnected biogeochemical processes in an aquifer system.</title>
        <authorList>
            <person name="Anantharaman K."/>
            <person name="Brown C.T."/>
            <person name="Hug L.A."/>
            <person name="Sharon I."/>
            <person name="Castelle C.J."/>
            <person name="Probst A.J."/>
            <person name="Thomas B.C."/>
            <person name="Singh A."/>
            <person name="Wilkins M.J."/>
            <person name="Karaoz U."/>
            <person name="Brodie E.L."/>
            <person name="Williams K.H."/>
            <person name="Hubbard S.S."/>
            <person name="Banfield J.F."/>
        </authorList>
    </citation>
    <scope>NUCLEOTIDE SEQUENCE [LARGE SCALE GENOMIC DNA]</scope>
</reference>
<name>A0A1F7UT91_9BACT</name>
<evidence type="ECO:0008006" key="9">
    <source>
        <dbReference type="Google" id="ProtNLM"/>
    </source>
</evidence>
<feature type="transmembrane region" description="Helical" evidence="6">
    <location>
        <begin position="149"/>
        <end position="169"/>
    </location>
</feature>
<dbReference type="STRING" id="1802401.A3B21_03150"/>
<dbReference type="InterPro" id="IPR022791">
    <property type="entry name" value="L-PG_synthase/AglD"/>
</dbReference>
<dbReference type="PANTHER" id="PTHR39087:SF2">
    <property type="entry name" value="UPF0104 MEMBRANE PROTEIN MJ1595"/>
    <property type="match status" value="1"/>
</dbReference>
<keyword evidence="5 6" id="KW-0472">Membrane</keyword>
<comment type="caution">
    <text evidence="7">The sequence shown here is derived from an EMBL/GenBank/DDBJ whole genome shotgun (WGS) entry which is preliminary data.</text>
</comment>
<feature type="transmembrane region" description="Helical" evidence="6">
    <location>
        <begin position="37"/>
        <end position="55"/>
    </location>
</feature>
<feature type="transmembrane region" description="Helical" evidence="6">
    <location>
        <begin position="6"/>
        <end position="25"/>
    </location>
</feature>
<feature type="transmembrane region" description="Helical" evidence="6">
    <location>
        <begin position="255"/>
        <end position="279"/>
    </location>
</feature>
<feature type="transmembrane region" description="Helical" evidence="6">
    <location>
        <begin position="75"/>
        <end position="95"/>
    </location>
</feature>
<evidence type="ECO:0000256" key="3">
    <source>
        <dbReference type="ARBA" id="ARBA00022692"/>
    </source>
</evidence>
<dbReference type="Proteomes" id="UP000176897">
    <property type="component" value="Unassembled WGS sequence"/>
</dbReference>
<feature type="transmembrane region" description="Helical" evidence="6">
    <location>
        <begin position="116"/>
        <end position="143"/>
    </location>
</feature>
<keyword evidence="4 6" id="KW-1133">Transmembrane helix</keyword>
<keyword evidence="3 6" id="KW-0812">Transmembrane</keyword>
<accession>A0A1F7UT91</accession>
<gene>
    <name evidence="7" type="ORF">A3B21_03150</name>
</gene>
<keyword evidence="2" id="KW-1003">Cell membrane</keyword>
<dbReference type="Pfam" id="PF03706">
    <property type="entry name" value="LPG_synthase_TM"/>
    <property type="match status" value="1"/>
</dbReference>
<evidence type="ECO:0000313" key="7">
    <source>
        <dbReference type="EMBL" id="OGL80938.1"/>
    </source>
</evidence>
<dbReference type="GO" id="GO:0005886">
    <property type="term" value="C:plasma membrane"/>
    <property type="evidence" value="ECO:0007669"/>
    <property type="project" value="UniProtKB-SubCell"/>
</dbReference>
<dbReference type="EMBL" id="MGEJ01000012">
    <property type="protein sequence ID" value="OGL80938.1"/>
    <property type="molecule type" value="Genomic_DNA"/>
</dbReference>
<organism evidence="7 8">
    <name type="scientific">Candidatus Uhrbacteria bacterium RIFCSPLOWO2_01_FULL_47_24</name>
    <dbReference type="NCBI Taxonomy" id="1802401"/>
    <lineage>
        <taxon>Bacteria</taxon>
        <taxon>Candidatus Uhriibacteriota</taxon>
    </lineage>
</organism>
<evidence type="ECO:0000256" key="5">
    <source>
        <dbReference type="ARBA" id="ARBA00023136"/>
    </source>
</evidence>
<dbReference type="NCBIfam" id="TIGR00374">
    <property type="entry name" value="flippase-like domain"/>
    <property type="match status" value="1"/>
</dbReference>
<evidence type="ECO:0000313" key="8">
    <source>
        <dbReference type="Proteomes" id="UP000176897"/>
    </source>
</evidence>
<evidence type="ECO:0000256" key="4">
    <source>
        <dbReference type="ARBA" id="ARBA00022989"/>
    </source>
</evidence>
<evidence type="ECO:0000256" key="2">
    <source>
        <dbReference type="ARBA" id="ARBA00022475"/>
    </source>
</evidence>